<dbReference type="InterPro" id="IPR036390">
    <property type="entry name" value="WH_DNA-bd_sf"/>
</dbReference>
<organism evidence="2 3">
    <name type="scientific">Gordonia humi</name>
    <dbReference type="NCBI Taxonomy" id="686429"/>
    <lineage>
        <taxon>Bacteria</taxon>
        <taxon>Bacillati</taxon>
        <taxon>Actinomycetota</taxon>
        <taxon>Actinomycetes</taxon>
        <taxon>Mycobacteriales</taxon>
        <taxon>Gordoniaceae</taxon>
        <taxon>Gordonia</taxon>
    </lineage>
</organism>
<dbReference type="SUPFAM" id="SSF46785">
    <property type="entry name" value="Winged helix' DNA-binding domain"/>
    <property type="match status" value="1"/>
</dbReference>
<name>A0A840F8E7_9ACTN</name>
<dbReference type="GO" id="GO:0003700">
    <property type="term" value="F:DNA-binding transcription factor activity"/>
    <property type="evidence" value="ECO:0007669"/>
    <property type="project" value="InterPro"/>
</dbReference>
<feature type="domain" description="HTH marR-type" evidence="1">
    <location>
        <begin position="53"/>
        <end position="102"/>
    </location>
</feature>
<sequence>MEDGADRGVERAGEVQSDAGDSIWSSEVYRGLVDELLRLRRRRNQVDSGAILEASAFAILWLFEDGRPRTLRELTEELCLEQSTVNRQVNAAIKNGYVERYEVPGQVSRLHRPTDAGLAAYEHDGRRRARHLESVFADLAPGTPEGLLRELRAYNDAYERLADDA</sequence>
<proteinExistence type="predicted"/>
<evidence type="ECO:0000259" key="1">
    <source>
        <dbReference type="Pfam" id="PF01047"/>
    </source>
</evidence>
<reference evidence="2 3" key="1">
    <citation type="submission" date="2020-08" db="EMBL/GenBank/DDBJ databases">
        <title>Sequencing the genomes of 1000 actinobacteria strains.</title>
        <authorList>
            <person name="Klenk H.-P."/>
        </authorList>
    </citation>
    <scope>NUCLEOTIDE SEQUENCE [LARGE SCALE GENOMIC DNA]</scope>
    <source>
        <strain evidence="2 3">DSM 45298</strain>
    </source>
</reference>
<protein>
    <submittedName>
        <fullName evidence="2">DNA-binding MarR family transcriptional regulator</fullName>
    </submittedName>
</protein>
<evidence type="ECO:0000313" key="2">
    <source>
        <dbReference type="EMBL" id="MBB4136460.1"/>
    </source>
</evidence>
<accession>A0A840F8E7</accession>
<dbReference type="Proteomes" id="UP000551501">
    <property type="component" value="Unassembled WGS sequence"/>
</dbReference>
<dbReference type="AlphaFoldDB" id="A0A840F8E7"/>
<gene>
    <name evidence="2" type="ORF">BKA16_003012</name>
</gene>
<dbReference type="Pfam" id="PF01047">
    <property type="entry name" value="MarR"/>
    <property type="match status" value="1"/>
</dbReference>
<dbReference type="GO" id="GO:0003677">
    <property type="term" value="F:DNA binding"/>
    <property type="evidence" value="ECO:0007669"/>
    <property type="project" value="UniProtKB-KW"/>
</dbReference>
<keyword evidence="2" id="KW-0238">DNA-binding</keyword>
<dbReference type="InterPro" id="IPR000835">
    <property type="entry name" value="HTH_MarR-typ"/>
</dbReference>
<dbReference type="InterPro" id="IPR036388">
    <property type="entry name" value="WH-like_DNA-bd_sf"/>
</dbReference>
<dbReference type="Gene3D" id="1.10.10.10">
    <property type="entry name" value="Winged helix-like DNA-binding domain superfamily/Winged helix DNA-binding domain"/>
    <property type="match status" value="1"/>
</dbReference>
<keyword evidence="3" id="KW-1185">Reference proteome</keyword>
<evidence type="ECO:0000313" key="3">
    <source>
        <dbReference type="Proteomes" id="UP000551501"/>
    </source>
</evidence>
<comment type="caution">
    <text evidence="2">The sequence shown here is derived from an EMBL/GenBank/DDBJ whole genome shotgun (WGS) entry which is preliminary data.</text>
</comment>
<dbReference type="EMBL" id="JACIFP010000001">
    <property type="protein sequence ID" value="MBB4136460.1"/>
    <property type="molecule type" value="Genomic_DNA"/>
</dbReference>